<feature type="non-terminal residue" evidence="1">
    <location>
        <position position="122"/>
    </location>
</feature>
<dbReference type="EMBL" id="JRES01000304">
    <property type="protein sequence ID" value="KNC32506.1"/>
    <property type="molecule type" value="Genomic_DNA"/>
</dbReference>
<accession>A0A0L0CJS9</accession>
<reference evidence="1 2" key="1">
    <citation type="journal article" date="2015" name="Nat. Commun.">
        <title>Lucilia cuprina genome unlocks parasitic fly biology to underpin future interventions.</title>
        <authorList>
            <person name="Anstead C.A."/>
            <person name="Korhonen P.K."/>
            <person name="Young N.D."/>
            <person name="Hall R.S."/>
            <person name="Jex A.R."/>
            <person name="Murali S.C."/>
            <person name="Hughes D.S."/>
            <person name="Lee S.F."/>
            <person name="Perry T."/>
            <person name="Stroehlein A.J."/>
            <person name="Ansell B.R."/>
            <person name="Breugelmans B."/>
            <person name="Hofmann A."/>
            <person name="Qu J."/>
            <person name="Dugan S."/>
            <person name="Lee S.L."/>
            <person name="Chao H."/>
            <person name="Dinh H."/>
            <person name="Han Y."/>
            <person name="Doddapaneni H.V."/>
            <person name="Worley K.C."/>
            <person name="Muzny D.M."/>
            <person name="Ioannidis P."/>
            <person name="Waterhouse R.M."/>
            <person name="Zdobnov E.M."/>
            <person name="James P.J."/>
            <person name="Bagnall N.H."/>
            <person name="Kotze A.C."/>
            <person name="Gibbs R.A."/>
            <person name="Richards S."/>
            <person name="Batterham P."/>
            <person name="Gasser R.B."/>
        </authorList>
    </citation>
    <scope>NUCLEOTIDE SEQUENCE [LARGE SCALE GENOMIC DNA]</scope>
    <source>
        <strain evidence="1 2">LS</strain>
        <tissue evidence="1">Full body</tissue>
    </source>
</reference>
<proteinExistence type="predicted"/>
<organism evidence="1 2">
    <name type="scientific">Lucilia cuprina</name>
    <name type="common">Green bottle fly</name>
    <name type="synonym">Australian sheep blowfly</name>
    <dbReference type="NCBI Taxonomy" id="7375"/>
    <lineage>
        <taxon>Eukaryota</taxon>
        <taxon>Metazoa</taxon>
        <taxon>Ecdysozoa</taxon>
        <taxon>Arthropoda</taxon>
        <taxon>Hexapoda</taxon>
        <taxon>Insecta</taxon>
        <taxon>Pterygota</taxon>
        <taxon>Neoptera</taxon>
        <taxon>Endopterygota</taxon>
        <taxon>Diptera</taxon>
        <taxon>Brachycera</taxon>
        <taxon>Muscomorpha</taxon>
        <taxon>Oestroidea</taxon>
        <taxon>Calliphoridae</taxon>
        <taxon>Luciliinae</taxon>
        <taxon>Lucilia</taxon>
    </lineage>
</organism>
<keyword evidence="2" id="KW-1185">Reference proteome</keyword>
<dbReference type="Gene3D" id="2.60.200.20">
    <property type="match status" value="1"/>
</dbReference>
<evidence type="ECO:0000313" key="2">
    <source>
        <dbReference type="Proteomes" id="UP000037069"/>
    </source>
</evidence>
<sequence>AVYGRTLFGRNPAPETGAMVSAVRDETLSLSKTHFELVPADDRSVWVVDRHSTNGVVLRRGVGGADAQPLRRRAGVRRPAGDDRGGVVTAVPIVVRAGAATHTGLRRRVNEDAFLAQAPLFL</sequence>
<feature type="non-terminal residue" evidence="1">
    <location>
        <position position="1"/>
    </location>
</feature>
<protein>
    <recommendedName>
        <fullName evidence="3">FHA domain-containing protein</fullName>
    </recommendedName>
</protein>
<dbReference type="AlphaFoldDB" id="A0A0L0CJS9"/>
<comment type="caution">
    <text evidence="1">The sequence shown here is derived from an EMBL/GenBank/DDBJ whole genome shotgun (WGS) entry which is preliminary data.</text>
</comment>
<evidence type="ECO:0000313" key="1">
    <source>
        <dbReference type="EMBL" id="KNC32506.1"/>
    </source>
</evidence>
<dbReference type="InterPro" id="IPR008984">
    <property type="entry name" value="SMAD_FHA_dom_sf"/>
</dbReference>
<gene>
    <name evidence="1" type="ORF">FF38_06328</name>
</gene>
<name>A0A0L0CJS9_LUCCU</name>
<dbReference type="Proteomes" id="UP000037069">
    <property type="component" value="Unassembled WGS sequence"/>
</dbReference>
<evidence type="ECO:0008006" key="3">
    <source>
        <dbReference type="Google" id="ProtNLM"/>
    </source>
</evidence>
<dbReference type="SUPFAM" id="SSF49879">
    <property type="entry name" value="SMAD/FHA domain"/>
    <property type="match status" value="1"/>
</dbReference>